<keyword evidence="5" id="KW-0119">Carbohydrate metabolism</keyword>
<proteinExistence type="predicted"/>
<dbReference type="InterPro" id="IPR013830">
    <property type="entry name" value="SGNH_hydro"/>
</dbReference>
<dbReference type="RefSeq" id="WP_027454154.1">
    <property type="nucleotide sequence ID" value="NZ_CP091796.1"/>
</dbReference>
<dbReference type="EMBL" id="NPJF01000024">
    <property type="protein sequence ID" value="OYP56154.1"/>
    <property type="molecule type" value="Genomic_DNA"/>
</dbReference>
<reference evidence="5 6" key="1">
    <citation type="submission" date="2017-08" db="EMBL/GenBank/DDBJ databases">
        <title>Comparative genomics of non-oral Prevotella species.</title>
        <authorList>
            <person name="Accetto T."/>
            <person name="Nograsek B."/>
            <person name="Avgustin G."/>
        </authorList>
    </citation>
    <scope>NUCLEOTIDE SEQUENCE [LARGE SCALE GENOMIC DNA]</scope>
    <source>
        <strain evidence="5 6">TC1-1</strain>
    </source>
</reference>
<protein>
    <submittedName>
        <fullName evidence="5">Xylanase</fullName>
    </submittedName>
</protein>
<dbReference type="Pfam" id="PF13472">
    <property type="entry name" value="Lipase_GDSL_2"/>
    <property type="match status" value="1"/>
</dbReference>
<gene>
    <name evidence="5" type="ORF">CIK91_03810</name>
</gene>
<keyword evidence="2" id="KW-0732">Signal</keyword>
<evidence type="ECO:0000256" key="2">
    <source>
        <dbReference type="SAM" id="SignalP"/>
    </source>
</evidence>
<evidence type="ECO:0000313" key="5">
    <source>
        <dbReference type="EMBL" id="OYP56154.1"/>
    </source>
</evidence>
<dbReference type="InterPro" id="IPR013094">
    <property type="entry name" value="AB_hydrolase_3"/>
</dbReference>
<keyword evidence="5" id="KW-0624">Polysaccharide degradation</keyword>
<dbReference type="Proteomes" id="UP000216189">
    <property type="component" value="Unassembled WGS sequence"/>
</dbReference>
<feature type="domain" description="SGNH hydrolase-type esterase" evidence="4">
    <location>
        <begin position="281"/>
        <end position="452"/>
    </location>
</feature>
<organism evidence="5 6">
    <name type="scientific">Segatella bryantii</name>
    <name type="common">Prevotella bryantii</name>
    <dbReference type="NCBI Taxonomy" id="77095"/>
    <lineage>
        <taxon>Bacteria</taxon>
        <taxon>Pseudomonadati</taxon>
        <taxon>Bacteroidota</taxon>
        <taxon>Bacteroidia</taxon>
        <taxon>Bacteroidales</taxon>
        <taxon>Prevotellaceae</taxon>
        <taxon>Segatella</taxon>
    </lineage>
</organism>
<accession>A0ABX4EIQ8</accession>
<comment type="caution">
    <text evidence="5">The sequence shown here is derived from an EMBL/GenBank/DDBJ whole genome shotgun (WGS) entry which is preliminary data.</text>
</comment>
<dbReference type="InterPro" id="IPR050300">
    <property type="entry name" value="GDXG_lipolytic_enzyme"/>
</dbReference>
<dbReference type="Gene3D" id="3.40.50.1110">
    <property type="entry name" value="SGNH hydrolase"/>
    <property type="match status" value="1"/>
</dbReference>
<feature type="signal peptide" evidence="2">
    <location>
        <begin position="1"/>
        <end position="20"/>
    </location>
</feature>
<evidence type="ECO:0000313" key="6">
    <source>
        <dbReference type="Proteomes" id="UP000216189"/>
    </source>
</evidence>
<dbReference type="InterPro" id="IPR036514">
    <property type="entry name" value="SGNH_hydro_sf"/>
</dbReference>
<dbReference type="Pfam" id="PF07859">
    <property type="entry name" value="Abhydrolase_3"/>
    <property type="match status" value="1"/>
</dbReference>
<dbReference type="SUPFAM" id="SSF52266">
    <property type="entry name" value="SGNH hydrolase"/>
    <property type="match status" value="1"/>
</dbReference>
<sequence>MKRNLFLAVAMLWLSSTMMAQSTVRKFEWKNSTDGQSVVYAYLPDASKATGRAIVDCPGGGYSHLAMDHEGHQWAEYFNSQGIAYFVLKYRMPNGDRTIPLGDAYHAIQTVRDSASVWHVNPYDVGIMGFSAGGHLASSVSTHADWKVRPNFTILFYPVVSMNERDTHKGSVDGFLGEKKADKELVKSFSNFNSVKRHLTPPAIILLANDDRVVPPVTNGVAYYSAMRRAGNNCSLYIYPSGGHGFGFRTNYAYHDQMLTELTNWLNALPSPKADAVRVACIGNSITDGFGIDMADNLGYPAVLQKKLGSNYNVKNFGVSGRTLLNKGDLPYQKEEAWHDALAFEPNIAIVKLGTNDVKGYNWAHKNEFHADYQQLIDSLKALPTNPRIILVTPIGTNVKWDMKEETFQEIIPMIRKIAKKNKLEVIEMRDLFKNEDGKQFQADGVHPSIQGATQMATIISQTLLKDASSAKNSKKKKK</sequence>
<dbReference type="SUPFAM" id="SSF53474">
    <property type="entry name" value="alpha/beta-Hydrolases"/>
    <property type="match status" value="1"/>
</dbReference>
<keyword evidence="5" id="KW-0326">Glycosidase</keyword>
<dbReference type="GO" id="GO:0016798">
    <property type="term" value="F:hydrolase activity, acting on glycosyl bonds"/>
    <property type="evidence" value="ECO:0007669"/>
    <property type="project" value="UniProtKB-KW"/>
</dbReference>
<feature type="domain" description="Alpha/beta hydrolase fold-3" evidence="3">
    <location>
        <begin position="59"/>
        <end position="246"/>
    </location>
</feature>
<keyword evidence="5" id="KW-0858">Xylan degradation</keyword>
<dbReference type="Gene3D" id="3.40.50.1820">
    <property type="entry name" value="alpha/beta hydrolase"/>
    <property type="match status" value="1"/>
</dbReference>
<dbReference type="GO" id="GO:0045493">
    <property type="term" value="P:xylan catabolic process"/>
    <property type="evidence" value="ECO:0007669"/>
    <property type="project" value="UniProtKB-KW"/>
</dbReference>
<dbReference type="PANTHER" id="PTHR48081:SF6">
    <property type="entry name" value="PEPTIDASE S9 PROLYL OLIGOPEPTIDASE CATALYTIC DOMAIN-CONTAINING PROTEIN"/>
    <property type="match status" value="1"/>
</dbReference>
<keyword evidence="6" id="KW-1185">Reference proteome</keyword>
<dbReference type="PANTHER" id="PTHR48081">
    <property type="entry name" value="AB HYDROLASE SUPERFAMILY PROTEIN C4A8.06C"/>
    <property type="match status" value="1"/>
</dbReference>
<name>A0ABX4EIQ8_SEGBR</name>
<dbReference type="InterPro" id="IPR029058">
    <property type="entry name" value="AB_hydrolase_fold"/>
</dbReference>
<evidence type="ECO:0000259" key="4">
    <source>
        <dbReference type="Pfam" id="PF13472"/>
    </source>
</evidence>
<evidence type="ECO:0000259" key="3">
    <source>
        <dbReference type="Pfam" id="PF07859"/>
    </source>
</evidence>
<feature type="chain" id="PRO_5047387267" evidence="2">
    <location>
        <begin position="21"/>
        <end position="479"/>
    </location>
</feature>
<dbReference type="InterPro" id="IPR050029">
    <property type="entry name" value="AxeA1"/>
</dbReference>
<evidence type="ECO:0000256" key="1">
    <source>
        <dbReference type="ARBA" id="ARBA00022801"/>
    </source>
</evidence>
<keyword evidence="1 5" id="KW-0378">Hydrolase</keyword>
<dbReference type="NCBIfam" id="NF042968">
    <property type="entry name" value="AcxylEst_AxeA1"/>
    <property type="match status" value="1"/>
</dbReference>